<feature type="domain" description="PDZ" evidence="2">
    <location>
        <begin position="59"/>
        <end position="131"/>
    </location>
</feature>
<dbReference type="InterPro" id="IPR040264">
    <property type="entry name" value="T15H9.4-like"/>
</dbReference>
<accession>E3LJY7</accession>
<dbReference type="InParanoid" id="E3LJY7"/>
<dbReference type="SMART" id="SM00228">
    <property type="entry name" value="PDZ"/>
    <property type="match status" value="2"/>
</dbReference>
<dbReference type="PANTHER" id="PTHR31327:SF10">
    <property type="entry name" value="PDZ DOMAIN-CONTAINING PROTEIN"/>
    <property type="match status" value="1"/>
</dbReference>
<evidence type="ECO:0000256" key="1">
    <source>
        <dbReference type="SAM" id="MobiDB-lite"/>
    </source>
</evidence>
<dbReference type="EMBL" id="DS268410">
    <property type="protein sequence ID" value="EFP00354.1"/>
    <property type="molecule type" value="Genomic_DNA"/>
</dbReference>
<dbReference type="AlphaFoldDB" id="E3LJY7"/>
<dbReference type="Gene3D" id="2.30.42.10">
    <property type="match status" value="1"/>
</dbReference>
<name>E3LJY7_CAERE</name>
<dbReference type="PROSITE" id="PS50106">
    <property type="entry name" value="PDZ"/>
    <property type="match status" value="1"/>
</dbReference>
<keyword evidence="4" id="KW-1185">Reference proteome</keyword>
<protein>
    <recommendedName>
        <fullName evidence="2">PDZ domain-containing protein</fullName>
    </recommendedName>
</protein>
<feature type="region of interest" description="Disordered" evidence="1">
    <location>
        <begin position="349"/>
        <end position="368"/>
    </location>
</feature>
<dbReference type="SUPFAM" id="SSF50156">
    <property type="entry name" value="PDZ domain-like"/>
    <property type="match status" value="2"/>
</dbReference>
<proteinExistence type="predicted"/>
<dbReference type="HOGENOM" id="CLU_696833_0_0_1"/>
<dbReference type="PANTHER" id="PTHR31327">
    <property type="entry name" value="SPERM MEIOSIS PDZ DOMAIN CONTAINING PROTEINS-RELATED"/>
    <property type="match status" value="1"/>
</dbReference>
<dbReference type="InterPro" id="IPR036034">
    <property type="entry name" value="PDZ_sf"/>
</dbReference>
<dbReference type="InterPro" id="IPR001478">
    <property type="entry name" value="PDZ"/>
</dbReference>
<gene>
    <name evidence="3" type="ORF">CRE_18755</name>
</gene>
<dbReference type="Proteomes" id="UP000008281">
    <property type="component" value="Unassembled WGS sequence"/>
</dbReference>
<organism evidence="4">
    <name type="scientific">Caenorhabditis remanei</name>
    <name type="common">Caenorhabditis vulgaris</name>
    <dbReference type="NCBI Taxonomy" id="31234"/>
    <lineage>
        <taxon>Eukaryota</taxon>
        <taxon>Metazoa</taxon>
        <taxon>Ecdysozoa</taxon>
        <taxon>Nematoda</taxon>
        <taxon>Chromadorea</taxon>
        <taxon>Rhabditida</taxon>
        <taxon>Rhabditina</taxon>
        <taxon>Rhabditomorpha</taxon>
        <taxon>Rhabditoidea</taxon>
        <taxon>Rhabditidae</taxon>
        <taxon>Peloderinae</taxon>
        <taxon>Caenorhabditis</taxon>
    </lineage>
</organism>
<dbReference type="OMA" id="HISLNIG"/>
<sequence length="413" mass="46579">MPQEESTVVKCKIYRPEDVDNIWERQGFKKGEIEERVKAVVMLRGETLPNSYKMIVEAIYEFPKKDKAAQLGLVNRHGLITRVHYASPFKGTLQPGDVILQVNNTNVSFDDRAAVAEDKTGSLQSKVKAPEKKSGEKWEFPNYFEITCTTFRKDRPASLSSGYPDFKSVVSKVMSSKTESKVTITVARLKNRVGTFKCPAGIVATPGYQMDMALVYQYKYLKLGLNMQQTGPKVVVNYTVPDTVTHISLNIGEAILAVDEHSVSNLEEVRQRILDGCNTNGWVRLIVEYPNTDPIRNLVRGQLATASKATDRPPYYMCGDVRKYCDEGIEALKNGKELESVLKEAETKESDRKELEKKKSAREANKKDTLVEFRKTTEEVGIPSEWNSKLFVVLPPLKTKETEMGTDTSQMKK</sequence>
<evidence type="ECO:0000313" key="3">
    <source>
        <dbReference type="EMBL" id="EFP00354.1"/>
    </source>
</evidence>
<dbReference type="eggNOG" id="KOG3528">
    <property type="taxonomic scope" value="Eukaryota"/>
</dbReference>
<evidence type="ECO:0000259" key="2">
    <source>
        <dbReference type="PROSITE" id="PS50106"/>
    </source>
</evidence>
<dbReference type="OrthoDB" id="5847145at2759"/>
<dbReference type="STRING" id="31234.E3LJY7"/>
<dbReference type="FunCoup" id="E3LJY7">
    <property type="interactions" value="1765"/>
</dbReference>
<evidence type="ECO:0000313" key="4">
    <source>
        <dbReference type="Proteomes" id="UP000008281"/>
    </source>
</evidence>
<reference evidence="3" key="1">
    <citation type="submission" date="2007-07" db="EMBL/GenBank/DDBJ databases">
        <title>PCAP assembly of the Caenorhabditis remanei genome.</title>
        <authorList>
            <consortium name="The Caenorhabditis remanei Sequencing Consortium"/>
            <person name="Wilson R.K."/>
        </authorList>
    </citation>
    <scope>NUCLEOTIDE SEQUENCE [LARGE SCALE GENOMIC DNA]</scope>
    <source>
        <strain evidence="3">PB4641</strain>
    </source>
</reference>